<evidence type="ECO:0000313" key="4">
    <source>
        <dbReference type="Proteomes" id="UP001079657"/>
    </source>
</evidence>
<feature type="transmembrane region" description="Helical" evidence="1">
    <location>
        <begin position="163"/>
        <end position="184"/>
    </location>
</feature>
<comment type="caution">
    <text evidence="3">The sequence shown here is derived from an EMBL/GenBank/DDBJ whole genome shotgun (WGS) entry which is preliminary data.</text>
</comment>
<feature type="domain" description="Nucleoside transporter/FeoB GTPase Gate" evidence="2">
    <location>
        <begin position="42"/>
        <end position="155"/>
    </location>
</feature>
<evidence type="ECO:0000256" key="1">
    <source>
        <dbReference type="SAM" id="Phobius"/>
    </source>
</evidence>
<protein>
    <submittedName>
        <fullName evidence="3">Spore maturation protein</fullName>
    </submittedName>
</protein>
<feature type="transmembrane region" description="Helical" evidence="1">
    <location>
        <begin position="37"/>
        <end position="58"/>
    </location>
</feature>
<evidence type="ECO:0000313" key="3">
    <source>
        <dbReference type="EMBL" id="MCY6370148.1"/>
    </source>
</evidence>
<proteinExistence type="predicted"/>
<keyword evidence="1" id="KW-0812">Transmembrane</keyword>
<reference evidence="3" key="1">
    <citation type="submission" date="2022-12" db="EMBL/GenBank/DDBJ databases">
        <authorList>
            <person name="Wang J."/>
        </authorList>
    </citation>
    <scope>NUCLEOTIDE SEQUENCE</scope>
    <source>
        <strain evidence="3">HY-42-06</strain>
    </source>
</reference>
<evidence type="ECO:0000259" key="2">
    <source>
        <dbReference type="Pfam" id="PF07670"/>
    </source>
</evidence>
<dbReference type="EMBL" id="JAPQES010000001">
    <property type="protein sequence ID" value="MCY6370148.1"/>
    <property type="molecule type" value="Genomic_DNA"/>
</dbReference>
<dbReference type="InterPro" id="IPR011642">
    <property type="entry name" value="Gate_dom"/>
</dbReference>
<name>A0ABT4CM68_9CLOT</name>
<dbReference type="Pfam" id="PF07670">
    <property type="entry name" value="Gate"/>
    <property type="match status" value="1"/>
</dbReference>
<keyword evidence="1" id="KW-0472">Membrane</keyword>
<dbReference type="Proteomes" id="UP001079657">
    <property type="component" value="Unassembled WGS sequence"/>
</dbReference>
<accession>A0ABT4CM68</accession>
<gene>
    <name evidence="3" type="ORF">OXH55_05835</name>
</gene>
<sequence length="191" mass="20566">MINIIWFFLLIFGIIFGLVTGKGDIISKSIIDSTEASVELLIGLIGMMCLWSGIMKIAQRSGVTEKLAKVLKPILNLLFKDVSKNENAMGSILLNLTSNMLGLSNAATPFGIKAMEELEKVNPKKDTATNDMALFLVINAACIQLLPTSVISMRAACGSKNPGIIIIPAIIATGTAAIMGIIYCKILERFF</sequence>
<keyword evidence="1" id="KW-1133">Transmembrane helix</keyword>
<organism evidence="3 4">
    <name type="scientific">Clostridium ganghwense</name>
    <dbReference type="NCBI Taxonomy" id="312089"/>
    <lineage>
        <taxon>Bacteria</taxon>
        <taxon>Bacillati</taxon>
        <taxon>Bacillota</taxon>
        <taxon>Clostridia</taxon>
        <taxon>Eubacteriales</taxon>
        <taxon>Clostridiaceae</taxon>
        <taxon>Clostridium</taxon>
    </lineage>
</organism>
<feature type="transmembrane region" description="Helical" evidence="1">
    <location>
        <begin position="132"/>
        <end position="151"/>
    </location>
</feature>
<keyword evidence="4" id="KW-1185">Reference proteome</keyword>
<dbReference type="RefSeq" id="WP_268048754.1">
    <property type="nucleotide sequence ID" value="NZ_JAPQES010000001.1"/>
</dbReference>